<sequence>MATNSTNTDRRDPRISDNDEDASRRVRARVSRACTRCRARKDRCDGRQPQCFNCIAASQPCSYVAGIKKRGLPEGYVRGMEKLWAVMIQKVHGLDDTVRQVVNDSEEELVRIWNHYKHGNDLHTAWKESRVLSELERLLSRVDQGPALDLKRKRDREDDEDATNSSNETPSDIQFLVPDFKVTEVSNRDEDVINDTPALSRGRPPSQPTTSSSPGSVPLPSSASVLLEHYFKYTHCWFPVLDRPYTLKKMYEYTRPERRANHEPSDLAYMWAMCAYSEQQTMHTRSHAILKQSSTVDEMRDHARRMIPSESGPFSLGHVQALLLLVLLDIGIGKWTSAWILVGFAVRALLDVMDSGQTIPPKWMATLQGCFILDTIVSMRVKRPPHLRSEHLPRDQFLDEDGYEEWEPWSANRWDTPESREPGFVISCFNRLTELCMIANGSFRDERSQRHMEAPPARDLIVKFQDLTDRYPLNVMDIERRPPHQMVLQACHFATLAMTSHLTGGIRENPRWKFLENLELFEHSWNAPENCGIPSIMAVLCHLVYPRSDNSSIFLDIDAPALLSERFNQVLAKLSVIWPEFESLKAPLPPNTQILPQENAPRPSSGTFPSGQRNGLTSNTAISLPPPQTNFWPVTSLVTQTDHMVPEDIPAGTRDPPVLRYQDIPNYHDQVGQAPRIGSAPIDYGPMSIDIAEQGGPASFDSNLIRKSGAIGTSPSFNGDEIDTLFHEMAQLDTTQWSTDRTQGLKDFGFADDSTFEAFCNDPDRLMLPGGLREASFNIAFGSQATFTSGNS</sequence>
<dbReference type="GO" id="GO:0000981">
    <property type="term" value="F:DNA-binding transcription factor activity, RNA polymerase II-specific"/>
    <property type="evidence" value="ECO:0007669"/>
    <property type="project" value="InterPro"/>
</dbReference>
<evidence type="ECO:0000259" key="7">
    <source>
        <dbReference type="PROSITE" id="PS50048"/>
    </source>
</evidence>
<dbReference type="CDD" id="cd00067">
    <property type="entry name" value="GAL4"/>
    <property type="match status" value="1"/>
</dbReference>
<reference evidence="8 9" key="1">
    <citation type="submission" date="2015-01" db="EMBL/GenBank/DDBJ databases">
        <title>The Genome Sequence of Rhinocladiella mackenzie CBS 650.93.</title>
        <authorList>
            <consortium name="The Broad Institute Genomics Platform"/>
            <person name="Cuomo C."/>
            <person name="de Hoog S."/>
            <person name="Gorbushina A."/>
            <person name="Stielow B."/>
            <person name="Teixiera M."/>
            <person name="Abouelleil A."/>
            <person name="Chapman S.B."/>
            <person name="Priest M."/>
            <person name="Young S.K."/>
            <person name="Wortman J."/>
            <person name="Nusbaum C."/>
            <person name="Birren B."/>
        </authorList>
    </citation>
    <scope>NUCLEOTIDE SEQUENCE [LARGE SCALE GENOMIC DNA]</scope>
    <source>
        <strain evidence="8 9">CBS 650.93</strain>
    </source>
</reference>
<feature type="domain" description="Zn(2)-C6 fungal-type" evidence="7">
    <location>
        <begin position="33"/>
        <end position="63"/>
    </location>
</feature>
<evidence type="ECO:0000313" key="8">
    <source>
        <dbReference type="EMBL" id="KIX02096.1"/>
    </source>
</evidence>
<evidence type="ECO:0000256" key="4">
    <source>
        <dbReference type="ARBA" id="ARBA00023163"/>
    </source>
</evidence>
<gene>
    <name evidence="8" type="ORF">Z518_08035</name>
</gene>
<feature type="region of interest" description="Disordered" evidence="6">
    <location>
        <begin position="149"/>
        <end position="173"/>
    </location>
</feature>
<keyword evidence="5" id="KW-0539">Nucleus</keyword>
<dbReference type="HOGENOM" id="CLU_007607_1_1_1"/>
<organism evidence="8 9">
    <name type="scientific">Rhinocladiella mackenziei CBS 650.93</name>
    <dbReference type="NCBI Taxonomy" id="1442369"/>
    <lineage>
        <taxon>Eukaryota</taxon>
        <taxon>Fungi</taxon>
        <taxon>Dikarya</taxon>
        <taxon>Ascomycota</taxon>
        <taxon>Pezizomycotina</taxon>
        <taxon>Eurotiomycetes</taxon>
        <taxon>Chaetothyriomycetidae</taxon>
        <taxon>Chaetothyriales</taxon>
        <taxon>Herpotrichiellaceae</taxon>
        <taxon>Rhinocladiella</taxon>
    </lineage>
</organism>
<evidence type="ECO:0000256" key="5">
    <source>
        <dbReference type="ARBA" id="ARBA00023242"/>
    </source>
</evidence>
<proteinExistence type="predicted"/>
<dbReference type="Gene3D" id="4.10.240.10">
    <property type="entry name" value="Zn(2)-C6 fungal-type DNA-binding domain"/>
    <property type="match status" value="1"/>
</dbReference>
<evidence type="ECO:0000256" key="2">
    <source>
        <dbReference type="ARBA" id="ARBA00023015"/>
    </source>
</evidence>
<feature type="compositionally biased region" description="Polar residues" evidence="6">
    <location>
        <begin position="163"/>
        <end position="172"/>
    </location>
</feature>
<dbReference type="CDD" id="cd12148">
    <property type="entry name" value="fungal_TF_MHR"/>
    <property type="match status" value="1"/>
</dbReference>
<dbReference type="InterPro" id="IPR036864">
    <property type="entry name" value="Zn2-C6_fun-type_DNA-bd_sf"/>
</dbReference>
<dbReference type="GO" id="GO:0045944">
    <property type="term" value="P:positive regulation of transcription by RNA polymerase II"/>
    <property type="evidence" value="ECO:0007669"/>
    <property type="project" value="TreeGrafter"/>
</dbReference>
<feature type="compositionally biased region" description="Low complexity" evidence="6">
    <location>
        <begin position="200"/>
        <end position="218"/>
    </location>
</feature>
<dbReference type="GeneID" id="25296106"/>
<dbReference type="Proteomes" id="UP000053617">
    <property type="component" value="Unassembled WGS sequence"/>
</dbReference>
<dbReference type="InterPro" id="IPR001138">
    <property type="entry name" value="Zn2Cys6_DnaBD"/>
</dbReference>
<dbReference type="STRING" id="1442369.A0A0D2IFQ4"/>
<dbReference type="SUPFAM" id="SSF57701">
    <property type="entry name" value="Zn2/Cys6 DNA-binding domain"/>
    <property type="match status" value="1"/>
</dbReference>
<dbReference type="VEuPathDB" id="FungiDB:Z518_08035"/>
<dbReference type="AlphaFoldDB" id="A0A0D2IFQ4"/>
<dbReference type="InterPro" id="IPR052783">
    <property type="entry name" value="Metabolic/Drug-Res_Regulator"/>
</dbReference>
<feature type="compositionally biased region" description="Polar residues" evidence="6">
    <location>
        <begin position="591"/>
        <end position="616"/>
    </location>
</feature>
<dbReference type="PROSITE" id="PS00463">
    <property type="entry name" value="ZN2_CY6_FUNGAL_1"/>
    <property type="match status" value="1"/>
</dbReference>
<feature type="region of interest" description="Disordered" evidence="6">
    <location>
        <begin position="1"/>
        <end position="24"/>
    </location>
</feature>
<accession>A0A0D2IFQ4</accession>
<keyword evidence="2" id="KW-0805">Transcription regulation</keyword>
<name>A0A0D2IFQ4_9EURO</name>
<evidence type="ECO:0000256" key="3">
    <source>
        <dbReference type="ARBA" id="ARBA00023125"/>
    </source>
</evidence>
<keyword evidence="3" id="KW-0238">DNA-binding</keyword>
<dbReference type="GO" id="GO:0006351">
    <property type="term" value="P:DNA-templated transcription"/>
    <property type="evidence" value="ECO:0007669"/>
    <property type="project" value="InterPro"/>
</dbReference>
<dbReference type="EMBL" id="KN847480">
    <property type="protein sequence ID" value="KIX02096.1"/>
    <property type="molecule type" value="Genomic_DNA"/>
</dbReference>
<dbReference type="InterPro" id="IPR007219">
    <property type="entry name" value="XnlR_reg_dom"/>
</dbReference>
<keyword evidence="9" id="KW-1185">Reference proteome</keyword>
<feature type="region of interest" description="Disordered" evidence="6">
    <location>
        <begin position="590"/>
        <end position="616"/>
    </location>
</feature>
<dbReference type="PANTHER" id="PTHR47655:SF2">
    <property type="entry name" value="QUINIC ACID UTILIZATION ACTIVATOR"/>
    <property type="match status" value="1"/>
</dbReference>
<feature type="region of interest" description="Disordered" evidence="6">
    <location>
        <begin position="186"/>
        <end position="218"/>
    </location>
</feature>
<dbReference type="GO" id="GO:0008270">
    <property type="term" value="F:zinc ion binding"/>
    <property type="evidence" value="ECO:0007669"/>
    <property type="project" value="InterPro"/>
</dbReference>
<dbReference type="RefSeq" id="XP_013269232.1">
    <property type="nucleotide sequence ID" value="XM_013413778.1"/>
</dbReference>
<keyword evidence="4" id="KW-0804">Transcription</keyword>
<protein>
    <recommendedName>
        <fullName evidence="7">Zn(2)-C6 fungal-type domain-containing protein</fullName>
    </recommendedName>
</protein>
<evidence type="ECO:0000313" key="9">
    <source>
        <dbReference type="Proteomes" id="UP000053617"/>
    </source>
</evidence>
<dbReference type="OrthoDB" id="3364175at2759"/>
<dbReference type="Pfam" id="PF00172">
    <property type="entry name" value="Zn_clus"/>
    <property type="match status" value="1"/>
</dbReference>
<dbReference type="SMART" id="SM00066">
    <property type="entry name" value="GAL4"/>
    <property type="match status" value="1"/>
</dbReference>
<keyword evidence="1" id="KW-0479">Metal-binding</keyword>
<feature type="compositionally biased region" description="Basic and acidic residues" evidence="6">
    <location>
        <begin position="8"/>
        <end position="24"/>
    </location>
</feature>
<evidence type="ECO:0000256" key="1">
    <source>
        <dbReference type="ARBA" id="ARBA00022723"/>
    </source>
</evidence>
<evidence type="ECO:0000256" key="6">
    <source>
        <dbReference type="SAM" id="MobiDB-lite"/>
    </source>
</evidence>
<dbReference type="PROSITE" id="PS50048">
    <property type="entry name" value="ZN2_CY6_FUNGAL_2"/>
    <property type="match status" value="1"/>
</dbReference>
<dbReference type="PANTHER" id="PTHR47655">
    <property type="entry name" value="QUINIC ACID UTILIZATION ACTIVATOR"/>
    <property type="match status" value="1"/>
</dbReference>
<dbReference type="Pfam" id="PF04082">
    <property type="entry name" value="Fungal_trans"/>
    <property type="match status" value="1"/>
</dbReference>
<dbReference type="GO" id="GO:0003677">
    <property type="term" value="F:DNA binding"/>
    <property type="evidence" value="ECO:0007669"/>
    <property type="project" value="UniProtKB-KW"/>
</dbReference>